<evidence type="ECO:0000256" key="1">
    <source>
        <dbReference type="ARBA" id="ARBA00022898"/>
    </source>
</evidence>
<comment type="similarity">
    <text evidence="2 3">Belongs to the DegT/DnrJ/EryC1 family.</text>
</comment>
<organism evidence="4 5">
    <name type="scientific">Spartinivicinus poritis</name>
    <dbReference type="NCBI Taxonomy" id="2994640"/>
    <lineage>
        <taxon>Bacteria</taxon>
        <taxon>Pseudomonadati</taxon>
        <taxon>Pseudomonadota</taxon>
        <taxon>Gammaproteobacteria</taxon>
        <taxon>Oceanospirillales</taxon>
        <taxon>Zooshikellaceae</taxon>
        <taxon>Spartinivicinus</taxon>
    </lineage>
</organism>
<dbReference type="Gene3D" id="3.90.1150.10">
    <property type="entry name" value="Aspartate Aminotransferase, domain 1"/>
    <property type="match status" value="1"/>
</dbReference>
<dbReference type="Pfam" id="PF01041">
    <property type="entry name" value="DegT_DnrJ_EryC1"/>
    <property type="match status" value="1"/>
</dbReference>
<dbReference type="PANTHER" id="PTHR30244">
    <property type="entry name" value="TRANSAMINASE"/>
    <property type="match status" value="1"/>
</dbReference>
<dbReference type="Proteomes" id="UP001528823">
    <property type="component" value="Unassembled WGS sequence"/>
</dbReference>
<gene>
    <name evidence="4" type="ORF">ORQ98_16310</name>
</gene>
<evidence type="ECO:0000256" key="3">
    <source>
        <dbReference type="RuleBase" id="RU004508"/>
    </source>
</evidence>
<comment type="caution">
    <text evidence="4">The sequence shown here is derived from an EMBL/GenBank/DDBJ whole genome shotgun (WGS) entry which is preliminary data.</text>
</comment>
<evidence type="ECO:0000313" key="4">
    <source>
        <dbReference type="EMBL" id="MDE1463521.1"/>
    </source>
</evidence>
<proteinExistence type="inferred from homology"/>
<dbReference type="EMBL" id="JAPMOU010000021">
    <property type="protein sequence ID" value="MDE1463521.1"/>
    <property type="molecule type" value="Genomic_DNA"/>
</dbReference>
<dbReference type="CDD" id="cd00616">
    <property type="entry name" value="AHBA_syn"/>
    <property type="match status" value="1"/>
</dbReference>
<keyword evidence="4" id="KW-0032">Aminotransferase</keyword>
<dbReference type="SUPFAM" id="SSF53383">
    <property type="entry name" value="PLP-dependent transferases"/>
    <property type="match status" value="1"/>
</dbReference>
<accession>A0ABT5UAW1</accession>
<dbReference type="PIRSF" id="PIRSF000390">
    <property type="entry name" value="PLP_StrS"/>
    <property type="match status" value="1"/>
</dbReference>
<reference evidence="4 5" key="1">
    <citation type="submission" date="2022-11" db="EMBL/GenBank/DDBJ databases">
        <title>Spartinivicinus poritis sp. nov., isolated from scleractinian coral Porites lutea.</title>
        <authorList>
            <person name="Zhang G."/>
            <person name="Cai L."/>
            <person name="Wei Q."/>
        </authorList>
    </citation>
    <scope>NUCLEOTIDE SEQUENCE [LARGE SCALE GENOMIC DNA]</scope>
    <source>
        <strain evidence="4 5">A2-2</strain>
    </source>
</reference>
<keyword evidence="4" id="KW-0808">Transferase</keyword>
<dbReference type="RefSeq" id="WP_274689859.1">
    <property type="nucleotide sequence ID" value="NZ_JAPMOU010000021.1"/>
</dbReference>
<dbReference type="InterPro" id="IPR015422">
    <property type="entry name" value="PyrdxlP-dep_Trfase_small"/>
</dbReference>
<keyword evidence="5" id="KW-1185">Reference proteome</keyword>
<name>A0ABT5UAW1_9GAMM</name>
<dbReference type="GO" id="GO:0008483">
    <property type="term" value="F:transaminase activity"/>
    <property type="evidence" value="ECO:0007669"/>
    <property type="project" value="UniProtKB-KW"/>
</dbReference>
<dbReference type="InterPro" id="IPR015421">
    <property type="entry name" value="PyrdxlP-dep_Trfase_major"/>
</dbReference>
<sequence>MMIRLIKPYISLSDVETTFAEIFQSGQFSKGNYIAQLEAALANLLNCQYTFTTSSATTALSTALAVLGIGQGDEVIIADFSFPATANVVENCGATPVFADVDLHTYNLQSSDLENKYTARTKAVIFVSCFGNPSGLLDVKQWCQQHKLWLIEDAACAIGSCENNQPCGSIADLSCFSFHPRKLITAGEGGAIATNHGALAKQLSILLNHGACSHQNNIALDFIAAGYNYRLSELQAAMILAQLPKLNDIITQRNAIRDYYIGELASLGFIPQTVDSNVTFNCQSVVFQVPETISRDHLVFSLREQQIETTLGTYCLSATTYYQHKYHSVQPNAEQLQNHTITLPCFKDAPVDQVVDAIKWHL</sequence>
<evidence type="ECO:0000313" key="5">
    <source>
        <dbReference type="Proteomes" id="UP001528823"/>
    </source>
</evidence>
<keyword evidence="1 3" id="KW-0663">Pyridoxal phosphate</keyword>
<protein>
    <submittedName>
        <fullName evidence="4">DegT/DnrJ/EryC1/StrS family aminotransferase</fullName>
    </submittedName>
</protein>
<dbReference type="Gene3D" id="3.40.640.10">
    <property type="entry name" value="Type I PLP-dependent aspartate aminotransferase-like (Major domain)"/>
    <property type="match status" value="1"/>
</dbReference>
<dbReference type="InterPro" id="IPR015424">
    <property type="entry name" value="PyrdxlP-dep_Trfase"/>
</dbReference>
<evidence type="ECO:0000256" key="2">
    <source>
        <dbReference type="ARBA" id="ARBA00037999"/>
    </source>
</evidence>
<dbReference type="InterPro" id="IPR000653">
    <property type="entry name" value="DegT/StrS_aminotransferase"/>
</dbReference>
<dbReference type="PANTHER" id="PTHR30244:SF34">
    <property type="entry name" value="DTDP-4-AMINO-4,6-DIDEOXYGALACTOSE TRANSAMINASE"/>
    <property type="match status" value="1"/>
</dbReference>